<sequence>MRASPRAVVAFIQLRLPRAATNSHCRAGRQAARRVRVHSCACPRSDKLAVSGRTALAECGPLFTVEMSAEFVMHCDILITLVQERPVLWDKTTEKYKDRQLILEAWKEVYSLLKKRF</sequence>
<proteinExistence type="predicted"/>
<dbReference type="PROSITE" id="PS51029">
    <property type="entry name" value="MADF"/>
    <property type="match status" value="1"/>
</dbReference>
<dbReference type="InterPro" id="IPR006578">
    <property type="entry name" value="MADF-dom"/>
</dbReference>
<evidence type="ECO:0000313" key="3">
    <source>
        <dbReference type="Proteomes" id="UP001159363"/>
    </source>
</evidence>
<reference evidence="2 3" key="1">
    <citation type="submission" date="2023-02" db="EMBL/GenBank/DDBJ databases">
        <title>LHISI_Scaffold_Assembly.</title>
        <authorList>
            <person name="Stuart O.P."/>
            <person name="Cleave R."/>
            <person name="Magrath M.J.L."/>
            <person name="Mikheyev A.S."/>
        </authorList>
    </citation>
    <scope>NUCLEOTIDE SEQUENCE [LARGE SCALE GENOMIC DNA]</scope>
    <source>
        <strain evidence="2">Daus_M_001</strain>
        <tissue evidence="2">Leg muscle</tissue>
    </source>
</reference>
<evidence type="ECO:0000259" key="1">
    <source>
        <dbReference type="PROSITE" id="PS51029"/>
    </source>
</evidence>
<keyword evidence="3" id="KW-1185">Reference proteome</keyword>
<protein>
    <recommendedName>
        <fullName evidence="1">MADF domain-containing protein</fullName>
    </recommendedName>
</protein>
<comment type="caution">
    <text evidence="2">The sequence shown here is derived from an EMBL/GenBank/DDBJ whole genome shotgun (WGS) entry which is preliminary data.</text>
</comment>
<accession>A0ABQ9HMZ3</accession>
<organism evidence="2 3">
    <name type="scientific">Dryococelus australis</name>
    <dbReference type="NCBI Taxonomy" id="614101"/>
    <lineage>
        <taxon>Eukaryota</taxon>
        <taxon>Metazoa</taxon>
        <taxon>Ecdysozoa</taxon>
        <taxon>Arthropoda</taxon>
        <taxon>Hexapoda</taxon>
        <taxon>Insecta</taxon>
        <taxon>Pterygota</taxon>
        <taxon>Neoptera</taxon>
        <taxon>Polyneoptera</taxon>
        <taxon>Phasmatodea</taxon>
        <taxon>Verophasmatodea</taxon>
        <taxon>Anareolatae</taxon>
        <taxon>Phasmatidae</taxon>
        <taxon>Eurycanthinae</taxon>
        <taxon>Dryococelus</taxon>
    </lineage>
</organism>
<feature type="domain" description="MADF" evidence="1">
    <location>
        <begin position="77"/>
        <end position="117"/>
    </location>
</feature>
<dbReference type="EMBL" id="JARBHB010000004">
    <property type="protein sequence ID" value="KAJ8885718.1"/>
    <property type="molecule type" value="Genomic_DNA"/>
</dbReference>
<dbReference type="Pfam" id="PF10545">
    <property type="entry name" value="MADF_DNA_bdg"/>
    <property type="match status" value="1"/>
</dbReference>
<evidence type="ECO:0000313" key="2">
    <source>
        <dbReference type="EMBL" id="KAJ8885718.1"/>
    </source>
</evidence>
<name>A0ABQ9HMZ3_9NEOP</name>
<dbReference type="Proteomes" id="UP001159363">
    <property type="component" value="Chromosome X"/>
</dbReference>
<gene>
    <name evidence="2" type="ORF">PR048_011916</name>
</gene>